<comment type="cofactor">
    <cofactor evidence="20">
        <name>Ca(2+)</name>
        <dbReference type="ChEBI" id="CHEBI:29108"/>
    </cofactor>
    <text evidence="20">Binds 1 Ca(2+) ion per monomer. In the dimeric form the Ca(2+) is bound by different amino acids with binding of each Ca(2+) shared with ligands coming from each monomer. The Ca(2+) ion may have a role in catalysis.</text>
</comment>
<dbReference type="GO" id="GO:0004623">
    <property type="term" value="F:phospholipase A2 activity"/>
    <property type="evidence" value="ECO:0007669"/>
    <property type="project" value="UniProtKB-EC"/>
</dbReference>
<evidence type="ECO:0000256" key="8">
    <source>
        <dbReference type="ARBA" id="ARBA00022452"/>
    </source>
</evidence>
<comment type="caution">
    <text evidence="21">The sequence shown here is derived from an EMBL/GenBank/DDBJ whole genome shotgun (WGS) entry which is preliminary data.</text>
</comment>
<keyword evidence="9" id="KW-0812">Transmembrane</keyword>
<keyword evidence="17 20" id="KW-0998">Cell outer membrane</keyword>
<evidence type="ECO:0000256" key="1">
    <source>
        <dbReference type="ARBA" id="ARBA00000111"/>
    </source>
</evidence>
<dbReference type="Gene3D" id="2.40.230.10">
    <property type="entry name" value="Phospholipase A1"/>
    <property type="match status" value="1"/>
</dbReference>
<evidence type="ECO:0000256" key="13">
    <source>
        <dbReference type="ARBA" id="ARBA00022837"/>
    </source>
</evidence>
<comment type="subcellular location">
    <subcellularLocation>
        <location evidence="20">Cell outer membrane</location>
        <topology evidence="20">Multi-pass membrane protein</topology>
    </subcellularLocation>
    <text evidence="20">One of the very few enzymes located there.</text>
</comment>
<dbReference type="GO" id="GO:0009279">
    <property type="term" value="C:cell outer membrane"/>
    <property type="evidence" value="ECO:0007669"/>
    <property type="project" value="UniProtKB-SubCell"/>
</dbReference>
<dbReference type="PANTHER" id="PTHR40457">
    <property type="entry name" value="PHOSPHOLIPASE A1"/>
    <property type="match status" value="1"/>
</dbReference>
<keyword evidence="14 20" id="KW-0442">Lipid degradation</keyword>
<evidence type="ECO:0000256" key="20">
    <source>
        <dbReference type="RuleBase" id="RU366027"/>
    </source>
</evidence>
<evidence type="ECO:0000256" key="10">
    <source>
        <dbReference type="ARBA" id="ARBA00022723"/>
    </source>
</evidence>
<keyword evidence="12 20" id="KW-0378">Hydrolase</keyword>
<dbReference type="PANTHER" id="PTHR40457:SF1">
    <property type="entry name" value="PHOSPHOLIPASE A1"/>
    <property type="match status" value="1"/>
</dbReference>
<dbReference type="AlphaFoldDB" id="A0A4R7K1A8"/>
<evidence type="ECO:0000256" key="4">
    <source>
        <dbReference type="ARBA" id="ARBA00011702"/>
    </source>
</evidence>
<feature type="active site" description="Nucleophile" evidence="18">
    <location>
        <position position="165"/>
    </location>
</feature>
<evidence type="ECO:0000256" key="17">
    <source>
        <dbReference type="ARBA" id="ARBA00023237"/>
    </source>
</evidence>
<dbReference type="CDD" id="cd00541">
    <property type="entry name" value="OMPLA"/>
    <property type="match status" value="1"/>
</dbReference>
<feature type="binding site" description="in dimeric form" evidence="19">
    <location>
        <position position="208"/>
    </location>
    <ligand>
        <name>Ca(2+)</name>
        <dbReference type="ChEBI" id="CHEBI:29108"/>
        <label>1</label>
    </ligand>
</feature>
<dbReference type="InterPro" id="IPR003187">
    <property type="entry name" value="PLipase_A1"/>
</dbReference>
<evidence type="ECO:0000256" key="16">
    <source>
        <dbReference type="ARBA" id="ARBA00023136"/>
    </source>
</evidence>
<reference evidence="21 22" key="1">
    <citation type="submission" date="2019-03" db="EMBL/GenBank/DDBJ databases">
        <title>Genomic Encyclopedia of Type Strains, Phase IV (KMG-IV): sequencing the most valuable type-strain genomes for metagenomic binning, comparative biology and taxonomic classification.</title>
        <authorList>
            <person name="Goeker M."/>
        </authorList>
    </citation>
    <scope>NUCLEOTIDE SEQUENCE [LARGE SCALE GENOMIC DNA]</scope>
    <source>
        <strain evidence="21 22">DSM 15505</strain>
    </source>
</reference>
<dbReference type="Pfam" id="PF02253">
    <property type="entry name" value="PLA1"/>
    <property type="match status" value="1"/>
</dbReference>
<evidence type="ECO:0000256" key="18">
    <source>
        <dbReference type="PIRSR" id="PIRSR603187-1"/>
    </source>
</evidence>
<evidence type="ECO:0000313" key="22">
    <source>
        <dbReference type="Proteomes" id="UP000295830"/>
    </source>
</evidence>
<keyword evidence="22" id="KW-1185">Reference proteome</keyword>
<dbReference type="EMBL" id="SOAX01000001">
    <property type="protein sequence ID" value="TDT44226.1"/>
    <property type="molecule type" value="Genomic_DNA"/>
</dbReference>
<feature type="binding site" description="in dimeric form" evidence="19">
    <location>
        <position position="173"/>
    </location>
    <ligand>
        <name>Ca(2+)</name>
        <dbReference type="ChEBI" id="CHEBI:29108"/>
        <label>1</label>
    </ligand>
</feature>
<keyword evidence="8" id="KW-1134">Transmembrane beta strand</keyword>
<keyword evidence="11 20" id="KW-0732">Signal</keyword>
<gene>
    <name evidence="21" type="ORF">DES49_0326</name>
</gene>
<evidence type="ECO:0000256" key="14">
    <source>
        <dbReference type="ARBA" id="ARBA00022963"/>
    </source>
</evidence>
<dbReference type="EC" id="3.1.1.4" evidence="6 20"/>
<feature type="binding site" description="in dimeric form" evidence="19">
    <location>
        <position position="127"/>
    </location>
    <ligand>
        <name>Ca(2+)</name>
        <dbReference type="ChEBI" id="CHEBI:29108"/>
        <label>1</label>
    </ligand>
</feature>
<evidence type="ECO:0000256" key="7">
    <source>
        <dbReference type="ARBA" id="ARBA00021726"/>
    </source>
</evidence>
<comment type="catalytic activity">
    <reaction evidence="1 20">
        <text>a 1,2-diacyl-sn-glycero-3-phosphocholine + H2O = a 2-acyl-sn-glycero-3-phosphocholine + a fatty acid + H(+)</text>
        <dbReference type="Rhea" id="RHEA:18689"/>
        <dbReference type="ChEBI" id="CHEBI:15377"/>
        <dbReference type="ChEBI" id="CHEBI:15378"/>
        <dbReference type="ChEBI" id="CHEBI:28868"/>
        <dbReference type="ChEBI" id="CHEBI:57643"/>
        <dbReference type="ChEBI" id="CHEBI:57875"/>
        <dbReference type="EC" id="3.1.1.32"/>
    </reaction>
</comment>
<dbReference type="GO" id="GO:0005509">
    <property type="term" value="F:calcium ion binding"/>
    <property type="evidence" value="ECO:0007669"/>
    <property type="project" value="TreeGrafter"/>
</dbReference>
<protein>
    <recommendedName>
        <fullName evidence="7 20">Phospholipase A1</fullName>
        <ecNumber evidence="5 20">3.1.1.32</ecNumber>
        <ecNumber evidence="6 20">3.1.1.4</ecNumber>
    </recommendedName>
    <alternativeName>
        <fullName evidence="20">Phosphatidylcholine 1-acylhydrolase</fullName>
    </alternativeName>
</protein>
<evidence type="ECO:0000256" key="11">
    <source>
        <dbReference type="ARBA" id="ARBA00022729"/>
    </source>
</evidence>
<dbReference type="GO" id="GO:0016042">
    <property type="term" value="P:lipid catabolic process"/>
    <property type="evidence" value="ECO:0007669"/>
    <property type="project" value="UniProtKB-KW"/>
</dbReference>
<keyword evidence="10 19" id="KW-0479">Metal-binding</keyword>
<dbReference type="EC" id="3.1.1.32" evidence="5 20"/>
<dbReference type="Proteomes" id="UP000295830">
    <property type="component" value="Unassembled WGS sequence"/>
</dbReference>
<keyword evidence="15 20" id="KW-0443">Lipid metabolism</keyword>
<sequence length="295" mass="34177">MRLLFAVPWLLLLSPVLLADTPGSEDLSTVTEQALDRDRELMSYSGTLLPHRRNYLLFATWAHPVNQVPSSPAFRDEPIGTKLQPTETKFQFSIKIPVLTGIFDDRTRLWAAYTQQSHWQAYNWDRSSPFRETNFEPEVFLSHEPGWQLGDGRFEVLRLGLNHESNGREEPFSRSWNRIKGEVVYSTNRWVFALSPWYRIPESTDDDDNPDIGEYLGYGDLRVLYQAEGRYTVEARFFNNLRSDNNRTSAELNLSVPLNDTLSAHFQYYNGYGETLIDYNERIQRIGIGVSLNIL</sequence>
<evidence type="ECO:0000256" key="2">
    <source>
        <dbReference type="ARBA" id="ARBA00001604"/>
    </source>
</evidence>
<feature type="signal peptide" evidence="20">
    <location>
        <begin position="1"/>
        <end position="19"/>
    </location>
</feature>
<accession>A0A4R7K1A8</accession>
<proteinExistence type="inferred from homology"/>
<evidence type="ECO:0000256" key="9">
    <source>
        <dbReference type="ARBA" id="ARBA00022692"/>
    </source>
</evidence>
<evidence type="ECO:0000256" key="5">
    <source>
        <dbReference type="ARBA" id="ARBA00013179"/>
    </source>
</evidence>
<evidence type="ECO:0000256" key="3">
    <source>
        <dbReference type="ARBA" id="ARBA00010525"/>
    </source>
</evidence>
<feature type="binding site" description="in dimeric form" evidence="19">
    <location>
        <position position="168"/>
    </location>
    <ligand>
        <name>Ca(2+)</name>
        <dbReference type="ChEBI" id="CHEBI:29108"/>
        <label>1</label>
    </ligand>
</feature>
<dbReference type="SUPFAM" id="SSF56931">
    <property type="entry name" value="Outer membrane phospholipase A (OMPLA)"/>
    <property type="match status" value="1"/>
</dbReference>
<comment type="subunit">
    <text evidence="4 20">Homodimer; dimerization is reversible, and the dimeric form is the active one.</text>
</comment>
<evidence type="ECO:0000256" key="15">
    <source>
        <dbReference type="ARBA" id="ARBA00023098"/>
    </source>
</evidence>
<comment type="function">
    <text evidence="20">Hydrolysis of phosphatidylcholine with phospholipase A2 (EC 3.1.1.4) and phospholipase A1 (EC 3.1.1.32) activities.</text>
</comment>
<evidence type="ECO:0000313" key="21">
    <source>
        <dbReference type="EMBL" id="TDT44226.1"/>
    </source>
</evidence>
<dbReference type="InterPro" id="IPR036541">
    <property type="entry name" value="PLipase_A1_sf"/>
</dbReference>
<comment type="similarity">
    <text evidence="3 20">Belongs to the phospholipase A1 family.</text>
</comment>
<evidence type="ECO:0000256" key="19">
    <source>
        <dbReference type="PIRSR" id="PIRSR603187-2"/>
    </source>
</evidence>
<comment type="catalytic activity">
    <reaction evidence="2 20">
        <text>a 1,2-diacyl-sn-glycero-3-phosphocholine + H2O = a 1-acyl-sn-glycero-3-phosphocholine + a fatty acid + H(+)</text>
        <dbReference type="Rhea" id="RHEA:15801"/>
        <dbReference type="ChEBI" id="CHEBI:15377"/>
        <dbReference type="ChEBI" id="CHEBI:15378"/>
        <dbReference type="ChEBI" id="CHEBI:28868"/>
        <dbReference type="ChEBI" id="CHEBI:57643"/>
        <dbReference type="ChEBI" id="CHEBI:58168"/>
        <dbReference type="EC" id="3.1.1.4"/>
    </reaction>
</comment>
<name>A0A4R7K1A8_9GAMM</name>
<organism evidence="21 22">
    <name type="scientific">Halospina denitrificans</name>
    <dbReference type="NCBI Taxonomy" id="332522"/>
    <lineage>
        <taxon>Bacteria</taxon>
        <taxon>Pseudomonadati</taxon>
        <taxon>Pseudomonadota</taxon>
        <taxon>Gammaproteobacteria</taxon>
        <taxon>Halospina</taxon>
    </lineage>
</organism>
<keyword evidence="13 19" id="KW-0106">Calcium</keyword>
<evidence type="ECO:0000256" key="6">
    <source>
        <dbReference type="ARBA" id="ARBA00013278"/>
    </source>
</evidence>
<evidence type="ECO:0000256" key="12">
    <source>
        <dbReference type="ARBA" id="ARBA00022801"/>
    </source>
</evidence>
<dbReference type="GO" id="GO:0008970">
    <property type="term" value="F:phospholipase A1 activity"/>
    <property type="evidence" value="ECO:0007669"/>
    <property type="project" value="UniProtKB-EC"/>
</dbReference>
<feature type="active site" description="Proton acceptor" evidence="18">
    <location>
        <position position="163"/>
    </location>
</feature>
<dbReference type="PRINTS" id="PR01486">
    <property type="entry name" value="PHPHLIPASEA1"/>
</dbReference>
<keyword evidence="16" id="KW-0472">Membrane</keyword>
<feature type="chain" id="PRO_5021039754" description="Phospholipase A1" evidence="20">
    <location>
        <begin position="20"/>
        <end position="295"/>
    </location>
</feature>